<evidence type="ECO:0000313" key="3">
    <source>
        <dbReference type="EMBL" id="ASD25491.1"/>
    </source>
</evidence>
<dbReference type="AlphaFoldDB" id="A0A1Z3LTK6"/>
<dbReference type="Pfam" id="PF19192">
    <property type="entry name" value="Response_reg_2"/>
    <property type="match status" value="1"/>
</dbReference>
<proteinExistence type="predicted"/>
<feature type="region of interest" description="Disordered" evidence="1">
    <location>
        <begin position="568"/>
        <end position="589"/>
    </location>
</feature>
<protein>
    <recommendedName>
        <fullName evidence="2">Response receiver domain-containing protein</fullName>
    </recommendedName>
</protein>
<evidence type="ECO:0000259" key="2">
    <source>
        <dbReference type="Pfam" id="PF19192"/>
    </source>
</evidence>
<dbReference type="RefSeq" id="WP_088409739.1">
    <property type="nucleotide sequence ID" value="NZ_CP021995.1"/>
</dbReference>
<evidence type="ECO:0000256" key="1">
    <source>
        <dbReference type="SAM" id="MobiDB-lite"/>
    </source>
</evidence>
<feature type="domain" description="Response receiver" evidence="2">
    <location>
        <begin position="17"/>
        <end position="133"/>
    </location>
</feature>
<name>A0A1Z3LTK6_BREDI</name>
<evidence type="ECO:0000313" key="4">
    <source>
        <dbReference type="Proteomes" id="UP000197024"/>
    </source>
</evidence>
<sequence>MTEVAPALLREAFIDPIRFALLIDDEFRSVDQLLEVNDLKAEDGDRLKGLFSFCREKGWLCDVEGDFKRISTDGVRGLHQSDLLILDFHLDPSKQDDASASINLIQKLEASPHLNLVVVYTAADNIAQVALDIGYGLGGGGKPPAGKWADAKREELDDLADRLGETSPSAGLLSAYISSDPKADSMMKFRERLKDAGANNKSVDGMISIICSDFFAQRISETTLASRPSDTMVTIDIGSEVPWISAGNVFVAVVSKDHGPDQILDKLCLALAAWKPSPLQVMLIHARSAIEKAGAKYDHKVLESPVMQAAWILDVLSTESMGRARRLGDLYGNLFQRLSAELQLSVGEFGRRLFESDPEDKALILARAMSRVDDGIENHAIYHAANEFLCSDRPPESGRLTTGLIFRVAPAKKGGETQLFVCTTPNCDLVAGQNDRGWDAQLNPMKAAYVTRLRPVENDDFVPSLQDATQGRHLYLTVDGRQRVYEFVDQTTRQANLEVIFVGDEGRYSNDGFSGHVVRMAEEGPELQATNFKVLAQLRPHYANKLLMDAGQQKARIGLAWLPMPKLPAPDPEVSEAGEAAPELPAKTA</sequence>
<dbReference type="Proteomes" id="UP000197024">
    <property type="component" value="Chromosome"/>
</dbReference>
<gene>
    <name evidence="3" type="ORF">CD943_00390</name>
</gene>
<organism evidence="3 4">
    <name type="scientific">Brevundimonas diminuta</name>
    <name type="common">Pseudomonas diminuta</name>
    <dbReference type="NCBI Taxonomy" id="293"/>
    <lineage>
        <taxon>Bacteria</taxon>
        <taxon>Pseudomonadati</taxon>
        <taxon>Pseudomonadota</taxon>
        <taxon>Alphaproteobacteria</taxon>
        <taxon>Caulobacterales</taxon>
        <taxon>Caulobacteraceae</taxon>
        <taxon>Brevundimonas</taxon>
    </lineage>
</organism>
<accession>A0A1Z3LTK6</accession>
<reference evidence="3 4" key="1">
    <citation type="submission" date="2017-06" db="EMBL/GenBank/DDBJ databases">
        <title>Biodegradation of gentamicin by bacterial consortia AMQD4 in synthetic medium and raw gentamicin sewage.</title>
        <authorList>
            <person name="Chang H."/>
            <person name="Feng Y."/>
            <person name="Li Z."/>
            <person name="Xue J."/>
            <person name="Cheng D."/>
        </authorList>
    </citation>
    <scope>NUCLEOTIDE SEQUENCE [LARGE SCALE GENOMIC DNA]</scope>
    <source>
        <strain evidence="3 4">BZC3</strain>
    </source>
</reference>
<dbReference type="InterPro" id="IPR043834">
    <property type="entry name" value="REC"/>
</dbReference>
<reference evidence="3 4" key="2">
    <citation type="submission" date="2017-06" db="EMBL/GenBank/DDBJ databases">
        <authorList>
            <person name="Kim H.J."/>
            <person name="Triplett B.A."/>
        </authorList>
    </citation>
    <scope>NUCLEOTIDE SEQUENCE [LARGE SCALE GENOMIC DNA]</scope>
    <source>
        <strain evidence="3 4">BZC3</strain>
    </source>
</reference>
<dbReference type="EMBL" id="CP021995">
    <property type="protein sequence ID" value="ASD25491.1"/>
    <property type="molecule type" value="Genomic_DNA"/>
</dbReference>